<gene>
    <name evidence="7" type="ORF">g.30190</name>
</gene>
<organism evidence="7">
    <name type="scientific">Clastoptera arizonana</name>
    <name type="common">Arizona spittle bug</name>
    <dbReference type="NCBI Taxonomy" id="38151"/>
    <lineage>
        <taxon>Eukaryota</taxon>
        <taxon>Metazoa</taxon>
        <taxon>Ecdysozoa</taxon>
        <taxon>Arthropoda</taxon>
        <taxon>Hexapoda</taxon>
        <taxon>Insecta</taxon>
        <taxon>Pterygota</taxon>
        <taxon>Neoptera</taxon>
        <taxon>Paraneoptera</taxon>
        <taxon>Hemiptera</taxon>
        <taxon>Auchenorrhyncha</taxon>
        <taxon>Cercopoidea</taxon>
        <taxon>Clastopteridae</taxon>
        <taxon>Clastoptera</taxon>
    </lineage>
</organism>
<reference evidence="7" key="1">
    <citation type="submission" date="2015-12" db="EMBL/GenBank/DDBJ databases">
        <title>De novo transcriptome assembly of four potential Pierce s Disease insect vectors from Arizona vineyards.</title>
        <authorList>
            <person name="Tassone E.E."/>
        </authorList>
    </citation>
    <scope>NUCLEOTIDE SEQUENCE</scope>
</reference>
<dbReference type="SUPFAM" id="SSF53067">
    <property type="entry name" value="Actin-like ATPase domain"/>
    <property type="match status" value="2"/>
</dbReference>
<accession>A0A1B6E7I8</accession>
<sequence length="531" mass="58565">MIPEEEEKTYLGLDFSTQQLKGVIINDKLEILHQTQVQFDTNLPEFRTHSGVIRGDKKCVTAPVLMWVKALDLLLDQLRVCGADFSKLAALSGTAQQHGTVYWQSGAEDILKTLDPCNFLHTQLASAFSLTSTPVWMDSSTTAQCQELENAIGGSMKMAEITGSRVYERCSAPQILKIAQTKPTAYSNTERISLVSSFACSLFLGRYAPIDWSDGSGMNLFDIHNKKWDPNCLQACAEGLEIKLGEPAPSYTDLGTISEYFVERFGFNPECRVVAFTGDNPSSLVGMNLGENDIAVSLGTSDTLFLWLQKPQTLSEGHILINPIDSQAYMALLCFKNGSLTRERIRDNYANGSWEEFNRLLDSTPRGNLGNFGLYYDAQEIIPFIQGDFKFGKSGNILNKFNNAETEVRALLEGQFIAKRAHAEDLGFVIGEKTRVIATGGASNNKTVLQVLADCFNAPVYTLEAANSAMLGAAYQAKHGVIRSKNGTFKDLENCLPSPSLACVPYPDAAQIYDPMVIRYRTVIEDIQKVV</sequence>
<keyword evidence="2 4" id="KW-0808">Transferase</keyword>
<dbReference type="GO" id="GO:0004856">
    <property type="term" value="F:D-xylulokinase activity"/>
    <property type="evidence" value="ECO:0007669"/>
    <property type="project" value="UniProtKB-UniRule"/>
</dbReference>
<evidence type="ECO:0000256" key="3">
    <source>
        <dbReference type="ARBA" id="ARBA00022777"/>
    </source>
</evidence>
<dbReference type="Pfam" id="PF02782">
    <property type="entry name" value="FGGY_C"/>
    <property type="match status" value="1"/>
</dbReference>
<evidence type="ECO:0000259" key="5">
    <source>
        <dbReference type="Pfam" id="PF00370"/>
    </source>
</evidence>
<keyword evidence="3 4" id="KW-0418">Kinase</keyword>
<dbReference type="AlphaFoldDB" id="A0A1B6E7I8"/>
<evidence type="ECO:0000313" key="7">
    <source>
        <dbReference type="EMBL" id="JAS33902.1"/>
    </source>
</evidence>
<name>A0A1B6E7I8_9HEMI</name>
<protein>
    <recommendedName>
        <fullName evidence="4">Xylulose kinase</fullName>
        <ecNumber evidence="4">2.7.1.17</ecNumber>
    </recommendedName>
</protein>
<comment type="catalytic activity">
    <reaction evidence="4">
        <text>D-xylulose + ATP = D-xylulose 5-phosphate + ADP + H(+)</text>
        <dbReference type="Rhea" id="RHEA:10964"/>
        <dbReference type="ChEBI" id="CHEBI:15378"/>
        <dbReference type="ChEBI" id="CHEBI:17140"/>
        <dbReference type="ChEBI" id="CHEBI:30616"/>
        <dbReference type="ChEBI" id="CHEBI:57737"/>
        <dbReference type="ChEBI" id="CHEBI:456216"/>
        <dbReference type="EC" id="2.7.1.17"/>
    </reaction>
</comment>
<evidence type="ECO:0000256" key="1">
    <source>
        <dbReference type="ARBA" id="ARBA00009156"/>
    </source>
</evidence>
<dbReference type="FunFam" id="3.30.420.40:FF:000118">
    <property type="entry name" value="Xylulose kinase 2"/>
    <property type="match status" value="1"/>
</dbReference>
<dbReference type="Pfam" id="PF00370">
    <property type="entry name" value="FGGY_N"/>
    <property type="match status" value="1"/>
</dbReference>
<dbReference type="InterPro" id="IPR018484">
    <property type="entry name" value="FGGY_N"/>
</dbReference>
<proteinExistence type="inferred from homology"/>
<dbReference type="Gene3D" id="3.30.420.40">
    <property type="match status" value="2"/>
</dbReference>
<dbReference type="GO" id="GO:0005997">
    <property type="term" value="P:xylulose metabolic process"/>
    <property type="evidence" value="ECO:0007669"/>
    <property type="project" value="UniProtKB-UniRule"/>
</dbReference>
<feature type="domain" description="Carbohydrate kinase FGGY C-terminal" evidence="6">
    <location>
        <begin position="295"/>
        <end position="477"/>
    </location>
</feature>
<keyword evidence="4" id="KW-0859">Xylose metabolism</keyword>
<comment type="function">
    <text evidence="4">Phosphorylates D-xylulose to produce D-xylulose 5-phosphate, a molecule that may play an important role in the regulation of glucose metabolism and lipogenesis.</text>
</comment>
<dbReference type="GO" id="GO:0005524">
    <property type="term" value="F:ATP binding"/>
    <property type="evidence" value="ECO:0007669"/>
    <property type="project" value="UniProtKB-KW"/>
</dbReference>
<dbReference type="PANTHER" id="PTHR10196">
    <property type="entry name" value="SUGAR KINASE"/>
    <property type="match status" value="1"/>
</dbReference>
<dbReference type="GO" id="GO:0042732">
    <property type="term" value="P:D-xylose metabolic process"/>
    <property type="evidence" value="ECO:0007669"/>
    <property type="project" value="UniProtKB-UniRule"/>
</dbReference>
<dbReference type="GO" id="GO:0005829">
    <property type="term" value="C:cytosol"/>
    <property type="evidence" value="ECO:0007669"/>
    <property type="project" value="TreeGrafter"/>
</dbReference>
<keyword evidence="4" id="KW-0119">Carbohydrate metabolism</keyword>
<evidence type="ECO:0000259" key="6">
    <source>
        <dbReference type="Pfam" id="PF02782"/>
    </source>
</evidence>
<dbReference type="EC" id="2.7.1.17" evidence="4"/>
<keyword evidence="4" id="KW-0067">ATP-binding</keyword>
<evidence type="ECO:0000256" key="4">
    <source>
        <dbReference type="RuleBase" id="RU367058"/>
    </source>
</evidence>
<comment type="similarity">
    <text evidence="1 4">Belongs to the FGGY kinase family.</text>
</comment>
<dbReference type="CDD" id="cd07776">
    <property type="entry name" value="ASKHA_NBD_FGGY_SpXK-like"/>
    <property type="match status" value="1"/>
</dbReference>
<dbReference type="InterPro" id="IPR043129">
    <property type="entry name" value="ATPase_NBD"/>
</dbReference>
<dbReference type="InterPro" id="IPR042024">
    <property type="entry name" value="D-XK_euk"/>
</dbReference>
<feature type="domain" description="Carbohydrate kinase FGGY N-terminal" evidence="5">
    <location>
        <begin position="130"/>
        <end position="286"/>
    </location>
</feature>
<dbReference type="InterPro" id="IPR018485">
    <property type="entry name" value="FGGY_C"/>
</dbReference>
<dbReference type="EMBL" id="GEDC01003396">
    <property type="protein sequence ID" value="JAS33902.1"/>
    <property type="molecule type" value="Transcribed_RNA"/>
</dbReference>
<dbReference type="InterPro" id="IPR000577">
    <property type="entry name" value="Carb_kinase_FGGY"/>
</dbReference>
<evidence type="ECO:0000256" key="2">
    <source>
        <dbReference type="ARBA" id="ARBA00022679"/>
    </source>
</evidence>
<dbReference type="PANTHER" id="PTHR10196:SF57">
    <property type="entry name" value="XYLULOSE KINASE"/>
    <property type="match status" value="1"/>
</dbReference>
<dbReference type="PIRSF" id="PIRSF000538">
    <property type="entry name" value="GlpK"/>
    <property type="match status" value="1"/>
</dbReference>
<keyword evidence="4" id="KW-0547">Nucleotide-binding</keyword>